<protein>
    <recommendedName>
        <fullName evidence="3">CCDC144C-like coiled-coil domain-containing protein</fullName>
    </recommendedName>
</protein>
<keyword evidence="1 2" id="KW-0175">Coiled coil</keyword>
<dbReference type="OMA" id="TREEWFH"/>
<keyword evidence="5" id="KW-1185">Reference proteome</keyword>
<evidence type="ECO:0000256" key="1">
    <source>
        <dbReference type="ARBA" id="ARBA00023054"/>
    </source>
</evidence>
<reference evidence="4" key="2">
    <citation type="submission" date="2025-09" db="UniProtKB">
        <authorList>
            <consortium name="Ensembl"/>
        </authorList>
    </citation>
    <scope>IDENTIFICATION</scope>
</reference>
<dbReference type="Proteomes" id="UP000261340">
    <property type="component" value="Unplaced"/>
</dbReference>
<dbReference type="Ensembl" id="ENSACIT00000024037.1">
    <property type="protein sequence ID" value="ENSACIP00000023423.1"/>
    <property type="gene ID" value="ENSACIG00000018201.1"/>
</dbReference>
<accession>A0A3Q0SNS9</accession>
<feature type="domain" description="CCDC144C-like coiled-coil" evidence="3">
    <location>
        <begin position="1"/>
        <end position="298"/>
    </location>
</feature>
<organism evidence="4 5">
    <name type="scientific">Amphilophus citrinellus</name>
    <name type="common">Midas cichlid</name>
    <name type="synonym">Cichlasoma citrinellum</name>
    <dbReference type="NCBI Taxonomy" id="61819"/>
    <lineage>
        <taxon>Eukaryota</taxon>
        <taxon>Metazoa</taxon>
        <taxon>Chordata</taxon>
        <taxon>Craniata</taxon>
        <taxon>Vertebrata</taxon>
        <taxon>Euteleostomi</taxon>
        <taxon>Actinopterygii</taxon>
        <taxon>Neopterygii</taxon>
        <taxon>Teleostei</taxon>
        <taxon>Neoteleostei</taxon>
        <taxon>Acanthomorphata</taxon>
        <taxon>Ovalentaria</taxon>
        <taxon>Cichlomorphae</taxon>
        <taxon>Cichliformes</taxon>
        <taxon>Cichlidae</taxon>
        <taxon>New World cichlids</taxon>
        <taxon>Cichlasomatinae</taxon>
        <taxon>Heroini</taxon>
        <taxon>Amphilophus</taxon>
    </lineage>
</organism>
<reference evidence="4" key="1">
    <citation type="submission" date="2025-08" db="UniProtKB">
        <authorList>
            <consortium name="Ensembl"/>
        </authorList>
    </citation>
    <scope>IDENTIFICATION</scope>
</reference>
<dbReference type="PANTHER" id="PTHR24147">
    <property type="entry name" value="ANKYRIN REPEAT DOMAIN 36-RELATED"/>
    <property type="match status" value="1"/>
</dbReference>
<evidence type="ECO:0000259" key="3">
    <source>
        <dbReference type="Pfam" id="PF14915"/>
    </source>
</evidence>
<dbReference type="PANTHER" id="PTHR24147:SF53">
    <property type="entry name" value="ANKYRIN REPEAT DOMAIN 26"/>
    <property type="match status" value="1"/>
</dbReference>
<dbReference type="AlphaFoldDB" id="A0A3Q0SNS9"/>
<dbReference type="STRING" id="61819.ENSACIP00000023423"/>
<evidence type="ECO:0000313" key="4">
    <source>
        <dbReference type="Ensembl" id="ENSACIP00000023423.1"/>
    </source>
</evidence>
<evidence type="ECO:0000256" key="2">
    <source>
        <dbReference type="SAM" id="Coils"/>
    </source>
</evidence>
<dbReference type="Pfam" id="PF14915">
    <property type="entry name" value="CCDC144C"/>
    <property type="match status" value="1"/>
</dbReference>
<dbReference type="InterPro" id="IPR050657">
    <property type="entry name" value="Ankyrin_repeat_domain"/>
</dbReference>
<feature type="coiled-coil region" evidence="2">
    <location>
        <begin position="24"/>
        <end position="289"/>
    </location>
</feature>
<proteinExistence type="predicted"/>
<evidence type="ECO:0000313" key="5">
    <source>
        <dbReference type="Proteomes" id="UP000261340"/>
    </source>
</evidence>
<sequence>TLQEQLTILRTDFERLQAQSSLKESHITEENEALKEELEETRRELKLNSEAVAQAVFNCNNQLTTLKSDLAITTTRLENERQIRETLEEEVESTRTRLAGAIKEAELCLAAKSETEKALLREKEEHQRLRDRLTGEYLSQKLAKEESRANSMENEVHRVTMQLTEKGVLLEVLQREKEQAAARAKELEAALQAERELVGRTGARQEAAQERLAQAQSEAMLLRQQLEEAQNKGAAKERAVSDAQERFSDILSKLRSDCEERVQLLEDRNKELASKSADLRDQVYKLEEEKNEREVRCRLRRLPNYPSRPTFSLSSTCQLRVSFL</sequence>
<dbReference type="GeneTree" id="ENSGT00940000163982"/>
<name>A0A3Q0SNS9_AMPCI</name>
<dbReference type="InterPro" id="IPR039497">
    <property type="entry name" value="CC144C-like_CC_dom"/>
</dbReference>